<proteinExistence type="predicted"/>
<dbReference type="EMBL" id="JACSQT010000003">
    <property type="protein sequence ID" value="MBD7937165.1"/>
    <property type="molecule type" value="Genomic_DNA"/>
</dbReference>
<dbReference type="Proteomes" id="UP000657931">
    <property type="component" value="Unassembled WGS sequence"/>
</dbReference>
<gene>
    <name evidence="1" type="ORF">H9655_08985</name>
</gene>
<evidence type="ECO:0000313" key="2">
    <source>
        <dbReference type="Proteomes" id="UP000657931"/>
    </source>
</evidence>
<name>A0ABR8QNR2_9BACI</name>
<protein>
    <recommendedName>
        <fullName evidence="3">Fur-regulated basic protein FbpA</fullName>
    </recommendedName>
</protein>
<evidence type="ECO:0000313" key="1">
    <source>
        <dbReference type="EMBL" id="MBD7937165.1"/>
    </source>
</evidence>
<comment type="caution">
    <text evidence="1">The sequence shown here is derived from an EMBL/GenBank/DDBJ whole genome shotgun (WGS) entry which is preliminary data.</text>
</comment>
<accession>A0ABR8QNR2</accession>
<keyword evidence="2" id="KW-1185">Reference proteome</keyword>
<reference evidence="1 2" key="1">
    <citation type="submission" date="2020-08" db="EMBL/GenBank/DDBJ databases">
        <title>A Genomic Blueprint of the Chicken Gut Microbiome.</title>
        <authorList>
            <person name="Gilroy R."/>
            <person name="Ravi A."/>
            <person name="Getino M."/>
            <person name="Pursley I."/>
            <person name="Horton D.L."/>
            <person name="Alikhan N.-F."/>
            <person name="Baker D."/>
            <person name="Gharbi K."/>
            <person name="Hall N."/>
            <person name="Watson M."/>
            <person name="Adriaenssens E.M."/>
            <person name="Foster-Nyarko E."/>
            <person name="Jarju S."/>
            <person name="Secka A."/>
            <person name="Antonio M."/>
            <person name="Oren A."/>
            <person name="Chaudhuri R."/>
            <person name="La Ragione R.M."/>
            <person name="Hildebrand F."/>
            <person name="Pallen M.J."/>
        </authorList>
    </citation>
    <scope>NUCLEOTIDE SEQUENCE [LARGE SCALE GENOMIC DNA]</scope>
    <source>
        <strain evidence="1 2">Sa5YUA1</strain>
    </source>
</reference>
<organism evidence="1 2">
    <name type="scientific">Cytobacillus stercorigallinarum</name>
    <dbReference type="NCBI Taxonomy" id="2762240"/>
    <lineage>
        <taxon>Bacteria</taxon>
        <taxon>Bacillati</taxon>
        <taxon>Bacillota</taxon>
        <taxon>Bacilli</taxon>
        <taxon>Bacillales</taxon>
        <taxon>Bacillaceae</taxon>
        <taxon>Cytobacillus</taxon>
    </lineage>
</organism>
<evidence type="ECO:0008006" key="3">
    <source>
        <dbReference type="Google" id="ProtNLM"/>
    </source>
</evidence>
<dbReference type="RefSeq" id="WP_191813136.1">
    <property type="nucleotide sequence ID" value="NZ_JACSQT010000003.1"/>
</dbReference>
<sequence length="69" mass="7969">MRRAGIVSKSNVPKHLRKQILLEELKGYGVTESQEGAPLETLSYDDIKHEIVLATFRRRDVEADGNRWF</sequence>